<sequence>MYNDDDLDAAVKAGAISPQSVTAFRQFMSKRQGSDVDQEHFRLVTGFNDIFVVIACLLLLAGIGDLVDSWVAGIGGFVAAGASWLLALYFVLKKRMSLPAIVLLVVFVYGIFSGVETLATMFSPSNRTIPAGIAAALAAYFHWRTFKVPITIAAAAVSLVVGFATSLIAAFPEALLWLNVICLVAGLGLFALALRWDFSDRQRTSGRSDVAFWLHLVASPLIVHPIFFATGALENDIGMAQSIAILLLYLVLALVSVIIDRRAMMVSALIYVISAFASLLADNGFVTQGATITGAVVGLGLIALSVGWHRIRAMIVSQLPQPFQARLPAIK</sequence>
<feature type="transmembrane region" description="Helical" evidence="1">
    <location>
        <begin position="210"/>
        <end position="233"/>
    </location>
</feature>
<feature type="transmembrane region" description="Helical" evidence="1">
    <location>
        <begin position="150"/>
        <end position="171"/>
    </location>
</feature>
<organism evidence="2 3">
    <name type="scientific">Ferrimonas lipolytica</name>
    <dbReference type="NCBI Taxonomy" id="2724191"/>
    <lineage>
        <taxon>Bacteria</taxon>
        <taxon>Pseudomonadati</taxon>
        <taxon>Pseudomonadota</taxon>
        <taxon>Gammaproteobacteria</taxon>
        <taxon>Alteromonadales</taxon>
        <taxon>Ferrimonadaceae</taxon>
        <taxon>Ferrimonas</taxon>
    </lineage>
</organism>
<feature type="transmembrane region" description="Helical" evidence="1">
    <location>
        <begin position="292"/>
        <end position="311"/>
    </location>
</feature>
<protein>
    <recommendedName>
        <fullName evidence="4">DUF2157 domain-containing protein</fullName>
    </recommendedName>
</protein>
<proteinExistence type="predicted"/>
<dbReference type="RefSeq" id="WP_168659976.1">
    <property type="nucleotide sequence ID" value="NZ_CP051180.1"/>
</dbReference>
<feature type="transmembrane region" description="Helical" evidence="1">
    <location>
        <begin position="239"/>
        <end position="259"/>
    </location>
</feature>
<feature type="transmembrane region" description="Helical" evidence="1">
    <location>
        <begin position="41"/>
        <end position="64"/>
    </location>
</feature>
<keyword evidence="1" id="KW-1133">Transmembrane helix</keyword>
<dbReference type="KEGG" id="fes:HER31_07415"/>
<dbReference type="Proteomes" id="UP000501602">
    <property type="component" value="Chromosome"/>
</dbReference>
<dbReference type="AlphaFoldDB" id="A0A6H1UCB3"/>
<feature type="transmembrane region" description="Helical" evidence="1">
    <location>
        <begin position="98"/>
        <end position="115"/>
    </location>
</feature>
<accession>A0A6H1UCB3</accession>
<feature type="transmembrane region" description="Helical" evidence="1">
    <location>
        <begin position="177"/>
        <end position="198"/>
    </location>
</feature>
<dbReference type="EMBL" id="CP051180">
    <property type="protein sequence ID" value="QIZ76715.1"/>
    <property type="molecule type" value="Genomic_DNA"/>
</dbReference>
<name>A0A6H1UCB3_9GAMM</name>
<gene>
    <name evidence="2" type="ORF">HER31_07415</name>
</gene>
<keyword evidence="1" id="KW-0472">Membrane</keyword>
<reference evidence="2 3" key="1">
    <citation type="submission" date="2020-04" db="EMBL/GenBank/DDBJ databases">
        <title>Ferrimonas sp. S7 isolated from sea water.</title>
        <authorList>
            <person name="Bae S.S."/>
            <person name="Baek K."/>
        </authorList>
    </citation>
    <scope>NUCLEOTIDE SEQUENCE [LARGE SCALE GENOMIC DNA]</scope>
    <source>
        <strain evidence="2 3">S7</strain>
    </source>
</reference>
<evidence type="ECO:0000256" key="1">
    <source>
        <dbReference type="SAM" id="Phobius"/>
    </source>
</evidence>
<evidence type="ECO:0000313" key="2">
    <source>
        <dbReference type="EMBL" id="QIZ76715.1"/>
    </source>
</evidence>
<feature type="transmembrane region" description="Helical" evidence="1">
    <location>
        <begin position="127"/>
        <end position="143"/>
    </location>
</feature>
<evidence type="ECO:0008006" key="4">
    <source>
        <dbReference type="Google" id="ProtNLM"/>
    </source>
</evidence>
<keyword evidence="1" id="KW-0812">Transmembrane</keyword>
<keyword evidence="3" id="KW-1185">Reference proteome</keyword>
<evidence type="ECO:0000313" key="3">
    <source>
        <dbReference type="Proteomes" id="UP000501602"/>
    </source>
</evidence>
<feature type="transmembrane region" description="Helical" evidence="1">
    <location>
        <begin position="266"/>
        <end position="286"/>
    </location>
</feature>
<feature type="transmembrane region" description="Helical" evidence="1">
    <location>
        <begin position="70"/>
        <end position="91"/>
    </location>
</feature>